<accession>A0A6B3BYC9</accession>
<dbReference type="AlphaFoldDB" id="A0A6B3BYC9"/>
<dbReference type="SUPFAM" id="SSF48403">
    <property type="entry name" value="Ankyrin repeat"/>
    <property type="match status" value="1"/>
</dbReference>
<reference evidence="1" key="1">
    <citation type="submission" date="2020-01" db="EMBL/GenBank/DDBJ databases">
        <title>Insect and environment-associated Actinomycetes.</title>
        <authorList>
            <person name="Currrie C."/>
            <person name="Chevrette M."/>
            <person name="Carlson C."/>
            <person name="Stubbendieck R."/>
            <person name="Wendt-Pienkowski E."/>
        </authorList>
    </citation>
    <scope>NUCLEOTIDE SEQUENCE</scope>
    <source>
        <strain evidence="1">SID12501</strain>
    </source>
</reference>
<dbReference type="EMBL" id="JAAGLU010000023">
    <property type="protein sequence ID" value="NEC89254.1"/>
    <property type="molecule type" value="Genomic_DNA"/>
</dbReference>
<proteinExistence type="predicted"/>
<dbReference type="Gene3D" id="1.25.40.20">
    <property type="entry name" value="Ankyrin repeat-containing domain"/>
    <property type="match status" value="1"/>
</dbReference>
<dbReference type="InterPro" id="IPR036770">
    <property type="entry name" value="Ankyrin_rpt-contain_sf"/>
</dbReference>
<organism evidence="1">
    <name type="scientific">Streptomyces sp. SID12501</name>
    <dbReference type="NCBI Taxonomy" id="2706042"/>
    <lineage>
        <taxon>Bacteria</taxon>
        <taxon>Bacillati</taxon>
        <taxon>Actinomycetota</taxon>
        <taxon>Actinomycetes</taxon>
        <taxon>Kitasatosporales</taxon>
        <taxon>Streptomycetaceae</taxon>
        <taxon>Streptomyces</taxon>
    </lineage>
</organism>
<name>A0A6B3BYC9_9ACTN</name>
<evidence type="ECO:0000313" key="1">
    <source>
        <dbReference type="EMBL" id="NEC89254.1"/>
    </source>
</evidence>
<sequence>MKWGVASVELKSWTPSHQAVESSDHEELAALLDTGADPNEACFGLTLLAHAIELEGDSARQSGGRLDAALTAIVLAYGADPTLVSRNGQSPMEIAKEYDHASAQRLLRVFLGRGAAGEA</sequence>
<gene>
    <name evidence="1" type="ORF">G3I71_26335</name>
</gene>
<protein>
    <submittedName>
        <fullName evidence="1">Ankyrin repeat domain-containing protein</fullName>
    </submittedName>
</protein>
<comment type="caution">
    <text evidence="1">The sequence shown here is derived from an EMBL/GenBank/DDBJ whole genome shotgun (WGS) entry which is preliminary data.</text>
</comment>